<evidence type="ECO:0000256" key="1">
    <source>
        <dbReference type="PIRSR" id="PIRSR613078-2"/>
    </source>
</evidence>
<protein>
    <submittedName>
        <fullName evidence="2">Phosphoglycerate mutase</fullName>
    </submittedName>
</protein>
<dbReference type="InterPro" id="IPR029033">
    <property type="entry name" value="His_PPase_superfam"/>
</dbReference>
<comment type="caution">
    <text evidence="2">The sequence shown here is derived from an EMBL/GenBank/DDBJ whole genome shotgun (WGS) entry which is preliminary data.</text>
</comment>
<dbReference type="Pfam" id="PF00300">
    <property type="entry name" value="His_Phos_1"/>
    <property type="match status" value="1"/>
</dbReference>
<organism evidence="2 3">
    <name type="scientific">Ktedonospora formicarum</name>
    <dbReference type="NCBI Taxonomy" id="2778364"/>
    <lineage>
        <taxon>Bacteria</taxon>
        <taxon>Bacillati</taxon>
        <taxon>Chloroflexota</taxon>
        <taxon>Ktedonobacteria</taxon>
        <taxon>Ktedonobacterales</taxon>
        <taxon>Ktedonobacteraceae</taxon>
        <taxon>Ktedonospora</taxon>
    </lineage>
</organism>
<reference evidence="2" key="1">
    <citation type="submission" date="2020-10" db="EMBL/GenBank/DDBJ databases">
        <title>Taxonomic study of unclassified bacteria belonging to the class Ktedonobacteria.</title>
        <authorList>
            <person name="Yabe S."/>
            <person name="Wang C.M."/>
            <person name="Zheng Y."/>
            <person name="Sakai Y."/>
            <person name="Cavaletti L."/>
            <person name="Monciardini P."/>
            <person name="Donadio S."/>
        </authorList>
    </citation>
    <scope>NUCLEOTIDE SEQUENCE</scope>
    <source>
        <strain evidence="2">SOSP1-1</strain>
    </source>
</reference>
<keyword evidence="3" id="KW-1185">Reference proteome</keyword>
<feature type="binding site" evidence="1">
    <location>
        <position position="76"/>
    </location>
    <ligand>
        <name>substrate</name>
    </ligand>
</feature>
<dbReference type="InterPro" id="IPR050275">
    <property type="entry name" value="PGM_Phosphatase"/>
</dbReference>
<dbReference type="InterPro" id="IPR013078">
    <property type="entry name" value="His_Pase_superF_clade-1"/>
</dbReference>
<evidence type="ECO:0000313" key="2">
    <source>
        <dbReference type="EMBL" id="GHO43339.1"/>
    </source>
</evidence>
<dbReference type="CDD" id="cd07067">
    <property type="entry name" value="HP_PGM_like"/>
    <property type="match status" value="1"/>
</dbReference>
<dbReference type="GO" id="GO:0005737">
    <property type="term" value="C:cytoplasm"/>
    <property type="evidence" value="ECO:0007669"/>
    <property type="project" value="TreeGrafter"/>
</dbReference>
<dbReference type="GO" id="GO:0016791">
    <property type="term" value="F:phosphatase activity"/>
    <property type="evidence" value="ECO:0007669"/>
    <property type="project" value="TreeGrafter"/>
</dbReference>
<dbReference type="Gene3D" id="3.40.50.1240">
    <property type="entry name" value="Phosphoglycerate mutase-like"/>
    <property type="match status" value="1"/>
</dbReference>
<dbReference type="EMBL" id="BNJF01000001">
    <property type="protein sequence ID" value="GHO43339.1"/>
    <property type="molecule type" value="Genomic_DNA"/>
</dbReference>
<dbReference type="RefSeq" id="WP_220192820.1">
    <property type="nucleotide sequence ID" value="NZ_BNJF01000001.1"/>
</dbReference>
<dbReference type="Proteomes" id="UP000612362">
    <property type="component" value="Unassembled WGS sequence"/>
</dbReference>
<name>A0A8J3I0K3_9CHLR</name>
<sequence length="231" mass="25442">MDSGFAQDPFLMQRTHAAELYLIRHGDAIPDADEIIPSGIYDNLPLSKLGRSQAQALAKRLQPRHFDAAYSSPLRRCLETSIPLLEILGLQATVIENIKEVRLHGLVPPPASQDEQDLTLLTQALRQRQEVIVRRAGTSGSWDTLENSESSKEFRQRVVAALDEIASNHLGERILVFAHGGVINAYVAEVLGMAKDFFFPCANTSLTVVRVSGSTRVLYTLNDIAHLSTIG</sequence>
<dbReference type="SUPFAM" id="SSF53254">
    <property type="entry name" value="Phosphoglycerate mutase-like"/>
    <property type="match status" value="1"/>
</dbReference>
<dbReference type="SMART" id="SM00855">
    <property type="entry name" value="PGAM"/>
    <property type="match status" value="1"/>
</dbReference>
<dbReference type="PANTHER" id="PTHR48100:SF1">
    <property type="entry name" value="HISTIDINE PHOSPHATASE FAMILY PROTEIN-RELATED"/>
    <property type="match status" value="1"/>
</dbReference>
<gene>
    <name evidence="2" type="ORF">KSX_15020</name>
</gene>
<evidence type="ECO:0000313" key="3">
    <source>
        <dbReference type="Proteomes" id="UP000612362"/>
    </source>
</evidence>
<proteinExistence type="predicted"/>
<accession>A0A8J3I0K3</accession>
<dbReference type="PANTHER" id="PTHR48100">
    <property type="entry name" value="BROAD-SPECIFICITY PHOSPHATASE YOR283W-RELATED"/>
    <property type="match status" value="1"/>
</dbReference>
<dbReference type="AlphaFoldDB" id="A0A8J3I0K3"/>